<keyword evidence="2" id="KW-0238">DNA-binding</keyword>
<gene>
    <name evidence="2" type="ORF">GMRT_15889</name>
</gene>
<dbReference type="GO" id="GO:0005634">
    <property type="term" value="C:nucleus"/>
    <property type="evidence" value="ECO:0007669"/>
    <property type="project" value="TreeGrafter"/>
</dbReference>
<dbReference type="Proteomes" id="UP000315496">
    <property type="component" value="Chromosome 1"/>
</dbReference>
<dbReference type="InterPro" id="IPR036883">
    <property type="entry name" value="PDCD5-like_sf"/>
</dbReference>
<sequence>MIPEAPKQQAARAREMAQRNELLAVFLTPAAKERLQRVELVNPEVANQVQAILYQRVGRLAPQSVTDDMIRDMLDQLSKGDKVSVVRGGLEEAKNFGKEDETTKGRVIISRREVALLPEGEDDDDELSF</sequence>
<dbReference type="Gene3D" id="1.10.8.140">
    <property type="entry name" value="PDCD5-like"/>
    <property type="match status" value="1"/>
</dbReference>
<dbReference type="EMBL" id="VDLU01000001">
    <property type="protein sequence ID" value="TNJ29937.1"/>
    <property type="molecule type" value="Genomic_DNA"/>
</dbReference>
<reference evidence="2 3" key="1">
    <citation type="submission" date="2019-05" db="EMBL/GenBank/DDBJ databases">
        <title>The compact genome of Giardia muris reveals important steps in the evolution of intestinal protozoan parasites.</title>
        <authorList>
            <person name="Xu F."/>
            <person name="Jimenez-Gonzalez A."/>
            <person name="Einarsson E."/>
            <person name="Astvaldsson A."/>
            <person name="Peirasmaki D."/>
            <person name="Eckmann L."/>
            <person name="Andersson J.O."/>
            <person name="Svard S.G."/>
            <person name="Jerlstrom-Hultqvist J."/>
        </authorList>
    </citation>
    <scope>NUCLEOTIDE SEQUENCE [LARGE SCALE GENOMIC DNA]</scope>
    <source>
        <strain evidence="2 3">Roberts-Thomson</strain>
    </source>
</reference>
<comment type="caution">
    <text evidence="2">The sequence shown here is derived from an EMBL/GenBank/DDBJ whole genome shotgun (WGS) entry which is preliminary data.</text>
</comment>
<keyword evidence="3" id="KW-1185">Reference proteome</keyword>
<dbReference type="Pfam" id="PF01984">
    <property type="entry name" value="dsDNA_bind"/>
    <property type="match status" value="1"/>
</dbReference>
<evidence type="ECO:0000313" key="2">
    <source>
        <dbReference type="EMBL" id="TNJ29937.1"/>
    </source>
</evidence>
<dbReference type="PANTHER" id="PTHR10840">
    <property type="entry name" value="PROGRAMMED CELL DEATH PROTEIN 5"/>
    <property type="match status" value="1"/>
</dbReference>
<dbReference type="GO" id="GO:0003677">
    <property type="term" value="F:DNA binding"/>
    <property type="evidence" value="ECO:0007669"/>
    <property type="project" value="UniProtKB-KW"/>
</dbReference>
<protein>
    <submittedName>
        <fullName evidence="2">Double-stranded DNA-binding domain-containing protein</fullName>
    </submittedName>
</protein>
<proteinExistence type="inferred from homology"/>
<comment type="similarity">
    <text evidence="1">Belongs to the PDCD5 family.</text>
</comment>
<dbReference type="GO" id="GO:0005829">
    <property type="term" value="C:cytosol"/>
    <property type="evidence" value="ECO:0007669"/>
    <property type="project" value="TreeGrafter"/>
</dbReference>
<name>A0A4Z1T9T3_GIAMU</name>
<dbReference type="SUPFAM" id="SSF46950">
    <property type="entry name" value="Double-stranded DNA-binding domain"/>
    <property type="match status" value="1"/>
</dbReference>
<dbReference type="OrthoDB" id="10252486at2759"/>
<evidence type="ECO:0000256" key="1">
    <source>
        <dbReference type="ARBA" id="ARBA00010490"/>
    </source>
</evidence>
<dbReference type="PANTHER" id="PTHR10840:SF0">
    <property type="entry name" value="PROGRAMMED CELL DEATH PROTEIN 5"/>
    <property type="match status" value="1"/>
</dbReference>
<evidence type="ECO:0000313" key="3">
    <source>
        <dbReference type="Proteomes" id="UP000315496"/>
    </source>
</evidence>
<dbReference type="AlphaFoldDB" id="A0A4Z1T9T3"/>
<dbReference type="VEuPathDB" id="GiardiaDB:GMRT_15889"/>
<accession>A0A4Z1T9T3</accession>
<dbReference type="InterPro" id="IPR002836">
    <property type="entry name" value="PDCD5-like"/>
</dbReference>
<organism evidence="2 3">
    <name type="scientific">Giardia muris</name>
    <dbReference type="NCBI Taxonomy" id="5742"/>
    <lineage>
        <taxon>Eukaryota</taxon>
        <taxon>Metamonada</taxon>
        <taxon>Diplomonadida</taxon>
        <taxon>Hexamitidae</taxon>
        <taxon>Giardiinae</taxon>
        <taxon>Giardia</taxon>
    </lineage>
</organism>